<reference evidence="4" key="1">
    <citation type="submission" date="2016-04" db="UniProtKB">
        <authorList>
            <consortium name="WormBaseParasite"/>
        </authorList>
    </citation>
    <scope>IDENTIFICATION</scope>
</reference>
<dbReference type="AlphaFoldDB" id="A0A158PIW5"/>
<dbReference type="SMART" id="SM00494">
    <property type="entry name" value="ChtBD2"/>
    <property type="match status" value="2"/>
</dbReference>
<dbReference type="OMA" id="NGCDQYG"/>
<dbReference type="InterPro" id="IPR002557">
    <property type="entry name" value="Chitin-bd_dom"/>
</dbReference>
<dbReference type="Proteomes" id="UP000267027">
    <property type="component" value="Unassembled WGS sequence"/>
</dbReference>
<dbReference type="OrthoDB" id="5912424at2759"/>
<reference evidence="2 3" key="2">
    <citation type="submission" date="2018-11" db="EMBL/GenBank/DDBJ databases">
        <authorList>
            <consortium name="Pathogen Informatics"/>
        </authorList>
    </citation>
    <scope>NUCLEOTIDE SEQUENCE [LARGE SCALE GENOMIC DNA]</scope>
    <source>
        <strain evidence="2 3">Costa Rica</strain>
    </source>
</reference>
<dbReference type="EMBL" id="UYYA01004109">
    <property type="protein sequence ID" value="VDM59634.1"/>
    <property type="molecule type" value="Genomic_DNA"/>
</dbReference>
<evidence type="ECO:0000313" key="3">
    <source>
        <dbReference type="Proteomes" id="UP000267027"/>
    </source>
</evidence>
<feature type="domain" description="Chitin-binding type-2" evidence="1">
    <location>
        <begin position="203"/>
        <end position="267"/>
    </location>
</feature>
<evidence type="ECO:0000259" key="1">
    <source>
        <dbReference type="SMART" id="SM00494"/>
    </source>
</evidence>
<dbReference type="PANTHER" id="PTHR34150">
    <property type="entry name" value="PROTEIN CBG08832-RELATED"/>
    <property type="match status" value="1"/>
</dbReference>
<dbReference type="STRING" id="334426.A0A158PIW5"/>
<keyword evidence="3" id="KW-1185">Reference proteome</keyword>
<evidence type="ECO:0000313" key="2">
    <source>
        <dbReference type="EMBL" id="VDM59634.1"/>
    </source>
</evidence>
<accession>A0A158PIW5</accession>
<dbReference type="InterPro" id="IPR006150">
    <property type="entry name" value="Cys_repeat_1"/>
</dbReference>
<sequence>MTQNDGNALVTPMRAVAMKSENTDITMYGNKNHLSDDDVGSGNLRNENLAKSVKYESPRNHPTIYKTANQCTKVTHPRRASLTRGSGPVRLRLGEATIYEAICLSGRMCMTVELYRVADNSNEFYECAPLAQEEATEYNLTDKYLGVWNLRGCPESYEFDVVRQKCLETRTVRRQQTTCVQNPSTVDCQVPCSGALSEPIIGSPCDWKEAALKLDPTSNAHFIQCSPQSSSAACGEWTRIPCAPNTIFSPSSSICVSMAVDRSVCEPQQEAVCSCSQTTGATQCPGISRCTKNVCCQEKEVLDNFIQHQAPLCPGANVPPLASCSQPCPQYSACASGIGCCPVPVNQPTQTIQIALCPDSLSSPLGPCGSCPVGASCNTAINACCPVVTRPSIDFVYNVFQLCPNGAPAQQPCSAGCPPNNGCYQGACCPMICPVGQIALGFCTTGGCASGSCYLPGGCCCQEVVKLPVCANGQQSQRRCLVDLECGPRMECSNGGCCPMPFCPTGIQAQMRCALHNMVCPTGYVCLEGLCCPLPRCPNGIISLGVCTISLDCGRMGVECANGACCPLPTCSNNIVSIQRCALGCANCCPIGHSCMNGGCCPLPLCPAGGLALSLCGGARSCPIGMECVGGGCCLLPRCPSGLQPTQRCQMGIGCARGHQCENGVCCAMPVCSTGLIAASVCGIGNSCQIGFVCEGRGCCQEPPPPCPNGGRAVQRCNRGADCPPGFGCTQLGGCCLLSMEPVCPTQSNAICQCSPNSACPTALALYSQIPGSKCQASTQCNGYSTSCSQCTQGICACVNGAASNGASCIQMSPQILTLARNGCDQYGSPCTVLLSTARRRPIVAPVGNNTEKPLFFNVATERRCVANRTNLDFDPDNTCLPNEKCINGECKTKLWPGEYGCNTDEECTSRCENTYCEKMKSDKNVAQCQCRNVSQCPHGFHESGAYCVHDDEDMFWTDGDAQDRLKALLNAGDC</sequence>
<dbReference type="GO" id="GO:0005576">
    <property type="term" value="C:extracellular region"/>
    <property type="evidence" value="ECO:0007669"/>
    <property type="project" value="InterPro"/>
</dbReference>
<name>A0A158PIW5_ANGCS</name>
<proteinExistence type="predicted"/>
<dbReference type="PANTHER" id="PTHR34150:SF4">
    <property type="entry name" value="CHITIN BINDING DOMAIN (CHTBD2) CONTAINING"/>
    <property type="match status" value="1"/>
</dbReference>
<dbReference type="SMART" id="SM00289">
    <property type="entry name" value="WR1"/>
    <property type="match status" value="11"/>
</dbReference>
<feature type="domain" description="Chitin-binding type-2" evidence="1">
    <location>
        <begin position="107"/>
        <end position="181"/>
    </location>
</feature>
<organism evidence="4">
    <name type="scientific">Angiostrongylus costaricensis</name>
    <name type="common">Nematode worm</name>
    <dbReference type="NCBI Taxonomy" id="334426"/>
    <lineage>
        <taxon>Eukaryota</taxon>
        <taxon>Metazoa</taxon>
        <taxon>Ecdysozoa</taxon>
        <taxon>Nematoda</taxon>
        <taxon>Chromadorea</taxon>
        <taxon>Rhabditida</taxon>
        <taxon>Rhabditina</taxon>
        <taxon>Rhabditomorpha</taxon>
        <taxon>Strongyloidea</taxon>
        <taxon>Metastrongylidae</taxon>
        <taxon>Angiostrongylus</taxon>
    </lineage>
</organism>
<protein>
    <submittedName>
        <fullName evidence="4">Chitin-binding type-2 domain-containing protein</fullName>
    </submittedName>
</protein>
<dbReference type="WBParaSite" id="ACOC_0000804801-mRNA-1">
    <property type="protein sequence ID" value="ACOC_0000804801-mRNA-1"/>
    <property type="gene ID" value="ACOC_0000804801"/>
</dbReference>
<dbReference type="GO" id="GO:0008061">
    <property type="term" value="F:chitin binding"/>
    <property type="evidence" value="ECO:0007669"/>
    <property type="project" value="InterPro"/>
</dbReference>
<gene>
    <name evidence="2" type="ORF">ACOC_LOCUS8049</name>
</gene>
<evidence type="ECO:0000313" key="4">
    <source>
        <dbReference type="WBParaSite" id="ACOC_0000804801-mRNA-1"/>
    </source>
</evidence>